<dbReference type="RefSeq" id="WP_138852984.1">
    <property type="nucleotide sequence ID" value="NZ_CP040710.1"/>
</dbReference>
<dbReference type="Proteomes" id="UP000310017">
    <property type="component" value="Chromosome"/>
</dbReference>
<reference evidence="2 3" key="1">
    <citation type="submission" date="2019-05" db="EMBL/GenBank/DDBJ databases">
        <title>Genome sequencing of F202Z8.</title>
        <authorList>
            <person name="Kwon Y.M."/>
        </authorList>
    </citation>
    <scope>NUCLEOTIDE SEQUENCE [LARGE SCALE GENOMIC DNA]</scope>
    <source>
        <strain evidence="2 3">F202Z8</strain>
    </source>
</reference>
<sequence>MEQTTLETAMAELTELRAITGRLNLRLNELRTRNSTRDDLELITAENRLLNLAERANIQRNINRGNQDNTEGQDLNQIDRLGTIIRVEREFVMRLTLTVNQLELTARIIDEAEQRLSDNDTTLDENPRAINEAIASIMANDVPPEINNEPNYLGAIPVEGMALMEEFSVQSGESNITDHTPLEASDRAFIQDTNRLAEVQTRVNELNHRLLNLRATNAVRPNFIAAENRLLNNIERTNIERTILRTQNTGGVLADDTHERLRTRILVEEALESRLTFTANLLETTTRIIDRAEQILLDNNATTLAERPRALNEAIVELRANDFTPGLNNAQDHLGARNPGTMAFQDQISMMSGESDSTILDIIEEISSRLPVNAAIAGNTANKNSERINTIETNTPRPLGGLTNSELQEIIDRPGGSNFTVEQQFAFAELELRQGLGPLPQGTAVIPENPTGINLENDGVEIPNENRAGQALDLSAFTRPTNPINPSNPSVEAGPSGIRERENRGTPNAIQNENRSSPELKQVRKGKNSIYKKK</sequence>
<feature type="compositionally biased region" description="Polar residues" evidence="1">
    <location>
        <begin position="505"/>
        <end position="515"/>
    </location>
</feature>
<organism evidence="2 3">
    <name type="scientific">Aggregatimonas sangjinii</name>
    <dbReference type="NCBI Taxonomy" id="2583587"/>
    <lineage>
        <taxon>Bacteria</taxon>
        <taxon>Pseudomonadati</taxon>
        <taxon>Bacteroidota</taxon>
        <taxon>Flavobacteriia</taxon>
        <taxon>Flavobacteriales</taxon>
        <taxon>Flavobacteriaceae</taxon>
        <taxon>Aggregatimonas</taxon>
    </lineage>
</organism>
<dbReference type="KEGG" id="asag:FGM00_11180"/>
<feature type="compositionally biased region" description="Basic residues" evidence="1">
    <location>
        <begin position="523"/>
        <end position="534"/>
    </location>
</feature>
<gene>
    <name evidence="2" type="ORF">FGM00_11180</name>
</gene>
<evidence type="ECO:0000256" key="1">
    <source>
        <dbReference type="SAM" id="MobiDB-lite"/>
    </source>
</evidence>
<evidence type="ECO:0000313" key="3">
    <source>
        <dbReference type="Proteomes" id="UP000310017"/>
    </source>
</evidence>
<keyword evidence="3" id="KW-1185">Reference proteome</keyword>
<evidence type="ECO:0000313" key="2">
    <source>
        <dbReference type="EMBL" id="QCX00639.1"/>
    </source>
</evidence>
<feature type="compositionally biased region" description="Polar residues" evidence="1">
    <location>
        <begin position="478"/>
        <end position="490"/>
    </location>
</feature>
<accession>A0A5B7STH4</accession>
<proteinExistence type="predicted"/>
<dbReference type="EMBL" id="CP040710">
    <property type="protein sequence ID" value="QCX00639.1"/>
    <property type="molecule type" value="Genomic_DNA"/>
</dbReference>
<dbReference type="AlphaFoldDB" id="A0A5B7STH4"/>
<protein>
    <submittedName>
        <fullName evidence="2">Uncharacterized protein</fullName>
    </submittedName>
</protein>
<name>A0A5B7STH4_9FLAO</name>
<feature type="region of interest" description="Disordered" evidence="1">
    <location>
        <begin position="478"/>
        <end position="534"/>
    </location>
</feature>